<proteinExistence type="predicted"/>
<sequence>MELHQRTKEERLLAASNSQIANLPRLRESLLTGKTNERFFSMTAWYQLETFALKALFIDKDITFARLCFYKCGLLDELLINKYDEKILNAGIVHLTFALLSDDKELIRRYANLTDSTYLQKVMQGLSTPMYILQCIMKDDWAEFEHTMQIMKTKTAPKLKMDLDAAYFEAFAEKDKNKMEQILAELVSPKVHKRRNSQQVYGEFISQPALGYAKLAWLKGIEVEVNSPYVPKELLPVKPLESYRELDLFTDFQ</sequence>
<dbReference type="EMBL" id="SDHZ01000001">
    <property type="protein sequence ID" value="RXK86058.1"/>
    <property type="molecule type" value="Genomic_DNA"/>
</dbReference>
<dbReference type="InterPro" id="IPR029074">
    <property type="entry name" value="Imm49"/>
</dbReference>
<name>A0A4Q1DAX4_9BACT</name>
<dbReference type="OrthoDB" id="1436963at2"/>
<evidence type="ECO:0000313" key="1">
    <source>
        <dbReference type="EMBL" id="RXK86058.1"/>
    </source>
</evidence>
<dbReference type="AlphaFoldDB" id="A0A4Q1DAX4"/>
<dbReference type="Pfam" id="PF15575">
    <property type="entry name" value="Imm49"/>
    <property type="match status" value="1"/>
</dbReference>
<accession>A0A4Q1DAX4</accession>
<reference evidence="1 2" key="1">
    <citation type="submission" date="2019-01" db="EMBL/GenBank/DDBJ databases">
        <title>Filimonas sp. strain TTM-71.</title>
        <authorList>
            <person name="Chen W.-M."/>
        </authorList>
    </citation>
    <scope>NUCLEOTIDE SEQUENCE [LARGE SCALE GENOMIC DNA]</scope>
    <source>
        <strain evidence="1 2">TTM-71</strain>
    </source>
</reference>
<comment type="caution">
    <text evidence="1">The sequence shown here is derived from an EMBL/GenBank/DDBJ whole genome shotgun (WGS) entry which is preliminary data.</text>
</comment>
<dbReference type="RefSeq" id="WP_129001809.1">
    <property type="nucleotide sequence ID" value="NZ_SDHZ01000001.1"/>
</dbReference>
<dbReference type="Proteomes" id="UP000290545">
    <property type="component" value="Unassembled WGS sequence"/>
</dbReference>
<protein>
    <submittedName>
        <fullName evidence="1">Uncharacterized protein</fullName>
    </submittedName>
</protein>
<evidence type="ECO:0000313" key="2">
    <source>
        <dbReference type="Proteomes" id="UP000290545"/>
    </source>
</evidence>
<organism evidence="1 2">
    <name type="scientific">Filimonas effusa</name>
    <dbReference type="NCBI Taxonomy" id="2508721"/>
    <lineage>
        <taxon>Bacteria</taxon>
        <taxon>Pseudomonadati</taxon>
        <taxon>Bacteroidota</taxon>
        <taxon>Chitinophagia</taxon>
        <taxon>Chitinophagales</taxon>
        <taxon>Chitinophagaceae</taxon>
        <taxon>Filimonas</taxon>
    </lineage>
</organism>
<keyword evidence="2" id="KW-1185">Reference proteome</keyword>
<gene>
    <name evidence="1" type="ORF">ESB13_04405</name>
</gene>